<evidence type="ECO:0000256" key="5">
    <source>
        <dbReference type="ARBA" id="ARBA00022989"/>
    </source>
</evidence>
<keyword evidence="5 7" id="KW-1133">Transmembrane helix</keyword>
<feature type="transmembrane region" description="Helical" evidence="7">
    <location>
        <begin position="109"/>
        <end position="131"/>
    </location>
</feature>
<evidence type="ECO:0000256" key="6">
    <source>
        <dbReference type="ARBA" id="ARBA00023136"/>
    </source>
</evidence>
<evidence type="ECO:0000256" key="4">
    <source>
        <dbReference type="ARBA" id="ARBA00022692"/>
    </source>
</evidence>
<protein>
    <submittedName>
        <fullName evidence="9">ABC transporter permease subunit</fullName>
    </submittedName>
</protein>
<evidence type="ECO:0000256" key="1">
    <source>
        <dbReference type="ARBA" id="ARBA00004651"/>
    </source>
</evidence>
<dbReference type="Pfam" id="PF00528">
    <property type="entry name" value="BPD_transp_1"/>
    <property type="match status" value="1"/>
</dbReference>
<reference evidence="9" key="1">
    <citation type="journal article" date="2020" name="mSystems">
        <title>Genome- and Community-Level Interaction Insights into Carbon Utilization and Element Cycling Functions of Hydrothermarchaeota in Hydrothermal Sediment.</title>
        <authorList>
            <person name="Zhou Z."/>
            <person name="Liu Y."/>
            <person name="Xu W."/>
            <person name="Pan J."/>
            <person name="Luo Z.H."/>
            <person name="Li M."/>
        </authorList>
    </citation>
    <scope>NUCLEOTIDE SEQUENCE [LARGE SCALE GENOMIC DNA]</scope>
    <source>
        <strain evidence="9">SpSt-1182</strain>
    </source>
</reference>
<dbReference type="InterPro" id="IPR035906">
    <property type="entry name" value="MetI-like_sf"/>
</dbReference>
<dbReference type="PROSITE" id="PS50928">
    <property type="entry name" value="ABC_TM1"/>
    <property type="match status" value="1"/>
</dbReference>
<sequence>SNTVLDTVQVGMLFILFYGAFFPILVNTLDGVLGVRDVHIESARTLGAKPGQIFRKVVLPAALPSIFTGLRLGLGVAWFVIVAAEMLPGSDAGIGYLMIYAYQLAEMDVLISGMILIGVVGALLSWGLARIGRPLTRWQRRAG</sequence>
<dbReference type="InterPro" id="IPR000515">
    <property type="entry name" value="MetI-like"/>
</dbReference>
<dbReference type="PANTHER" id="PTHR30151">
    <property type="entry name" value="ALKANE SULFONATE ABC TRANSPORTER-RELATED, MEMBRANE SUBUNIT"/>
    <property type="match status" value="1"/>
</dbReference>
<keyword evidence="3" id="KW-1003">Cell membrane</keyword>
<gene>
    <name evidence="9" type="ORF">ENN51_09145</name>
</gene>
<dbReference type="GO" id="GO:0005886">
    <property type="term" value="C:plasma membrane"/>
    <property type="evidence" value="ECO:0007669"/>
    <property type="project" value="UniProtKB-SubCell"/>
</dbReference>
<feature type="domain" description="ABC transmembrane type-1" evidence="8">
    <location>
        <begin position="1"/>
        <end position="128"/>
    </location>
</feature>
<dbReference type="SUPFAM" id="SSF161098">
    <property type="entry name" value="MetI-like"/>
    <property type="match status" value="1"/>
</dbReference>
<dbReference type="GO" id="GO:0055085">
    <property type="term" value="P:transmembrane transport"/>
    <property type="evidence" value="ECO:0007669"/>
    <property type="project" value="InterPro"/>
</dbReference>
<evidence type="ECO:0000259" key="8">
    <source>
        <dbReference type="PROSITE" id="PS50928"/>
    </source>
</evidence>
<evidence type="ECO:0000256" key="3">
    <source>
        <dbReference type="ARBA" id="ARBA00022475"/>
    </source>
</evidence>
<name>A0A7V0XG68_UNCW3</name>
<dbReference type="EMBL" id="DSBX01000350">
    <property type="protein sequence ID" value="HDR00432.1"/>
    <property type="molecule type" value="Genomic_DNA"/>
</dbReference>
<feature type="non-terminal residue" evidence="9">
    <location>
        <position position="1"/>
    </location>
</feature>
<comment type="similarity">
    <text evidence="7">Belongs to the binding-protein-dependent transport system permease family.</text>
</comment>
<proteinExistence type="inferred from homology"/>
<dbReference type="Proteomes" id="UP000885672">
    <property type="component" value="Unassembled WGS sequence"/>
</dbReference>
<evidence type="ECO:0000313" key="9">
    <source>
        <dbReference type="EMBL" id="HDR00432.1"/>
    </source>
</evidence>
<dbReference type="Gene3D" id="1.10.3720.10">
    <property type="entry name" value="MetI-like"/>
    <property type="match status" value="1"/>
</dbReference>
<feature type="transmembrane region" description="Helical" evidence="7">
    <location>
        <begin position="12"/>
        <end position="36"/>
    </location>
</feature>
<dbReference type="AlphaFoldDB" id="A0A7V0XG68"/>
<evidence type="ECO:0000256" key="7">
    <source>
        <dbReference type="RuleBase" id="RU363032"/>
    </source>
</evidence>
<dbReference type="PANTHER" id="PTHR30151:SF0">
    <property type="entry name" value="ABC TRANSPORTER PERMEASE PROTEIN MJ0413-RELATED"/>
    <property type="match status" value="1"/>
</dbReference>
<keyword evidence="4 7" id="KW-0812">Transmembrane</keyword>
<accession>A0A7V0XG68</accession>
<comment type="subcellular location">
    <subcellularLocation>
        <location evidence="1 7">Cell membrane</location>
        <topology evidence="1 7">Multi-pass membrane protein</topology>
    </subcellularLocation>
</comment>
<comment type="caution">
    <text evidence="9">The sequence shown here is derived from an EMBL/GenBank/DDBJ whole genome shotgun (WGS) entry which is preliminary data.</text>
</comment>
<feature type="transmembrane region" description="Helical" evidence="7">
    <location>
        <begin position="57"/>
        <end position="81"/>
    </location>
</feature>
<evidence type="ECO:0000256" key="2">
    <source>
        <dbReference type="ARBA" id="ARBA00022448"/>
    </source>
</evidence>
<organism evidence="9">
    <name type="scientific">candidate division WOR-3 bacterium</name>
    <dbReference type="NCBI Taxonomy" id="2052148"/>
    <lineage>
        <taxon>Bacteria</taxon>
        <taxon>Bacteria division WOR-3</taxon>
    </lineage>
</organism>
<keyword evidence="6 7" id="KW-0472">Membrane</keyword>
<keyword evidence="2 7" id="KW-0813">Transport</keyword>
<dbReference type="CDD" id="cd06261">
    <property type="entry name" value="TM_PBP2"/>
    <property type="match status" value="1"/>
</dbReference>